<organism evidence="2 3">
    <name type="scientific">Trichogramma kaykai</name>
    <dbReference type="NCBI Taxonomy" id="54128"/>
    <lineage>
        <taxon>Eukaryota</taxon>
        <taxon>Metazoa</taxon>
        <taxon>Ecdysozoa</taxon>
        <taxon>Arthropoda</taxon>
        <taxon>Hexapoda</taxon>
        <taxon>Insecta</taxon>
        <taxon>Pterygota</taxon>
        <taxon>Neoptera</taxon>
        <taxon>Endopterygota</taxon>
        <taxon>Hymenoptera</taxon>
        <taxon>Apocrita</taxon>
        <taxon>Proctotrupomorpha</taxon>
        <taxon>Chalcidoidea</taxon>
        <taxon>Trichogrammatidae</taxon>
        <taxon>Trichogramma</taxon>
    </lineage>
</organism>
<proteinExistence type="predicted"/>
<feature type="region of interest" description="Disordered" evidence="1">
    <location>
        <begin position="57"/>
        <end position="78"/>
    </location>
</feature>
<feature type="region of interest" description="Disordered" evidence="1">
    <location>
        <begin position="1"/>
        <end position="24"/>
    </location>
</feature>
<evidence type="ECO:0000313" key="3">
    <source>
        <dbReference type="Proteomes" id="UP001627154"/>
    </source>
</evidence>
<dbReference type="AlphaFoldDB" id="A0ABD2VSR6"/>
<accession>A0ABD2VSR6</accession>
<sequence>MPPKTSKTSKASKTDANDSEEQPAWARNFEARLIARFDDLQSRVDASDRGMDELVRVQKQQGESIASSSQSISDLRQQHTQNGTLLASLRENVAAITSTLQSSTTATSNRAS</sequence>
<dbReference type="EMBL" id="JBJJXI010000186">
    <property type="protein sequence ID" value="KAL3383649.1"/>
    <property type="molecule type" value="Genomic_DNA"/>
</dbReference>
<feature type="compositionally biased region" description="Low complexity" evidence="1">
    <location>
        <begin position="60"/>
        <end position="75"/>
    </location>
</feature>
<evidence type="ECO:0000256" key="1">
    <source>
        <dbReference type="SAM" id="MobiDB-lite"/>
    </source>
</evidence>
<dbReference type="Proteomes" id="UP001627154">
    <property type="component" value="Unassembled WGS sequence"/>
</dbReference>
<comment type="caution">
    <text evidence="2">The sequence shown here is derived from an EMBL/GenBank/DDBJ whole genome shotgun (WGS) entry which is preliminary data.</text>
</comment>
<feature type="compositionally biased region" description="Low complexity" evidence="1">
    <location>
        <begin position="1"/>
        <end position="11"/>
    </location>
</feature>
<reference evidence="2 3" key="1">
    <citation type="journal article" date="2024" name="bioRxiv">
        <title>A reference genome for Trichogramma kaykai: A tiny desert-dwelling parasitoid wasp with competing sex-ratio distorters.</title>
        <authorList>
            <person name="Culotta J."/>
            <person name="Lindsey A.R."/>
        </authorList>
    </citation>
    <scope>NUCLEOTIDE SEQUENCE [LARGE SCALE GENOMIC DNA]</scope>
    <source>
        <strain evidence="2 3">KSX58</strain>
    </source>
</reference>
<protein>
    <submittedName>
        <fullName evidence="2">Uncharacterized protein</fullName>
    </submittedName>
</protein>
<gene>
    <name evidence="2" type="ORF">TKK_020497</name>
</gene>
<keyword evidence="3" id="KW-1185">Reference proteome</keyword>
<name>A0ABD2VSR6_9HYME</name>
<evidence type="ECO:0000313" key="2">
    <source>
        <dbReference type="EMBL" id="KAL3383649.1"/>
    </source>
</evidence>